<proteinExistence type="predicted"/>
<evidence type="ECO:0000313" key="2">
    <source>
        <dbReference type="EMBL" id="OFC71804.1"/>
    </source>
</evidence>
<evidence type="ECO:0000313" key="3">
    <source>
        <dbReference type="Proteomes" id="UP000175691"/>
    </source>
</evidence>
<keyword evidence="3" id="KW-1185">Reference proteome</keyword>
<protein>
    <submittedName>
        <fullName evidence="2">Uncharacterized protein</fullName>
    </submittedName>
</protein>
<name>A0A1E7ZEC4_9ALTE</name>
<organism evidence="2 3">
    <name type="scientific">Alteromonas confluentis</name>
    <dbReference type="NCBI Taxonomy" id="1656094"/>
    <lineage>
        <taxon>Bacteria</taxon>
        <taxon>Pseudomonadati</taxon>
        <taxon>Pseudomonadota</taxon>
        <taxon>Gammaproteobacteria</taxon>
        <taxon>Alteromonadales</taxon>
        <taxon>Alteromonadaceae</taxon>
        <taxon>Alteromonas/Salinimonas group</taxon>
        <taxon>Alteromonas</taxon>
    </lineage>
</organism>
<reference evidence="2 3" key="1">
    <citation type="submission" date="2016-08" db="EMBL/GenBank/DDBJ databases">
        <authorList>
            <person name="Seilhamer J.J."/>
        </authorList>
    </citation>
    <scope>NUCLEOTIDE SEQUENCE [LARGE SCALE GENOMIC DNA]</scope>
    <source>
        <strain evidence="2 3">KCTC 42603</strain>
    </source>
</reference>
<feature type="transmembrane region" description="Helical" evidence="1">
    <location>
        <begin position="6"/>
        <end position="23"/>
    </location>
</feature>
<keyword evidence="1" id="KW-0472">Membrane</keyword>
<keyword evidence="1" id="KW-1133">Transmembrane helix</keyword>
<dbReference type="Proteomes" id="UP000175691">
    <property type="component" value="Unassembled WGS sequence"/>
</dbReference>
<dbReference type="AlphaFoldDB" id="A0A1E7ZEC4"/>
<sequence length="81" mass="9354">MSFALMMTLFITLIVSAVIIVLYECRLANIRVMLETLESYEGQIDYLVKSKAELRDLLLDICDSQFEKCEKETPNEATDDR</sequence>
<comment type="caution">
    <text evidence="2">The sequence shown here is derived from an EMBL/GenBank/DDBJ whole genome shotgun (WGS) entry which is preliminary data.</text>
</comment>
<dbReference type="STRING" id="1656094.BFC18_06520"/>
<accession>A0A1E7ZEC4</accession>
<gene>
    <name evidence="2" type="ORF">BFC18_06520</name>
</gene>
<dbReference type="RefSeq" id="WP_070124144.1">
    <property type="nucleotide sequence ID" value="NZ_MDHN01000010.1"/>
</dbReference>
<evidence type="ECO:0000256" key="1">
    <source>
        <dbReference type="SAM" id="Phobius"/>
    </source>
</evidence>
<keyword evidence="1" id="KW-0812">Transmembrane</keyword>
<dbReference type="EMBL" id="MDHN01000010">
    <property type="protein sequence ID" value="OFC71804.1"/>
    <property type="molecule type" value="Genomic_DNA"/>
</dbReference>